<name>A0A2C6KZ14_9APIC</name>
<comment type="caution">
    <text evidence="2">The sequence shown here is derived from an EMBL/GenBank/DDBJ whole genome shotgun (WGS) entry which is preliminary data.</text>
</comment>
<accession>A0A2C6KZ14</accession>
<dbReference type="RefSeq" id="XP_067922836.1">
    <property type="nucleotide sequence ID" value="XM_068065189.1"/>
</dbReference>
<dbReference type="Proteomes" id="UP000221165">
    <property type="component" value="Unassembled WGS sequence"/>
</dbReference>
<protein>
    <recommendedName>
        <fullName evidence="4">Transmembrane protein</fullName>
    </recommendedName>
</protein>
<evidence type="ECO:0008006" key="4">
    <source>
        <dbReference type="Google" id="ProtNLM"/>
    </source>
</evidence>
<proteinExistence type="predicted"/>
<dbReference type="AlphaFoldDB" id="A0A2C6KZ14"/>
<dbReference type="VEuPathDB" id="ToxoDB:CSUI_005009"/>
<evidence type="ECO:0000256" key="1">
    <source>
        <dbReference type="SAM" id="Phobius"/>
    </source>
</evidence>
<evidence type="ECO:0000313" key="2">
    <source>
        <dbReference type="EMBL" id="PHJ21152.1"/>
    </source>
</evidence>
<keyword evidence="1" id="KW-0812">Transmembrane</keyword>
<dbReference type="EMBL" id="MIGC01002402">
    <property type="protein sequence ID" value="PHJ21152.1"/>
    <property type="molecule type" value="Genomic_DNA"/>
</dbReference>
<keyword evidence="1" id="KW-0472">Membrane</keyword>
<keyword evidence="1" id="KW-1133">Transmembrane helix</keyword>
<evidence type="ECO:0000313" key="3">
    <source>
        <dbReference type="Proteomes" id="UP000221165"/>
    </source>
</evidence>
<sequence>MIYLFIYVSIYLSPCLLRDASRVVFCCSFRFFLFFLKEMRKKQRMNERKRRERRSEFFFQISLFCFIVIILIGFYV</sequence>
<organism evidence="2 3">
    <name type="scientific">Cystoisospora suis</name>
    <dbReference type="NCBI Taxonomy" id="483139"/>
    <lineage>
        <taxon>Eukaryota</taxon>
        <taxon>Sar</taxon>
        <taxon>Alveolata</taxon>
        <taxon>Apicomplexa</taxon>
        <taxon>Conoidasida</taxon>
        <taxon>Coccidia</taxon>
        <taxon>Eucoccidiorida</taxon>
        <taxon>Eimeriorina</taxon>
        <taxon>Sarcocystidae</taxon>
        <taxon>Cystoisospora</taxon>
    </lineage>
</organism>
<feature type="transmembrane region" description="Helical" evidence="1">
    <location>
        <begin position="57"/>
        <end position="75"/>
    </location>
</feature>
<keyword evidence="3" id="KW-1185">Reference proteome</keyword>
<feature type="transmembrane region" description="Helical" evidence="1">
    <location>
        <begin position="20"/>
        <end position="36"/>
    </location>
</feature>
<dbReference type="GeneID" id="94428400"/>
<gene>
    <name evidence="2" type="ORF">CSUI_005009</name>
</gene>
<reference evidence="2 3" key="1">
    <citation type="journal article" date="2017" name="Int. J. Parasitol.">
        <title>The genome of the protozoan parasite Cystoisospora suis and a reverse vaccinology approach to identify vaccine candidates.</title>
        <authorList>
            <person name="Palmieri N."/>
            <person name="Shrestha A."/>
            <person name="Ruttkowski B."/>
            <person name="Beck T."/>
            <person name="Vogl C."/>
            <person name="Tomley F."/>
            <person name="Blake D.P."/>
            <person name="Joachim A."/>
        </authorList>
    </citation>
    <scope>NUCLEOTIDE SEQUENCE [LARGE SCALE GENOMIC DNA]</scope>
    <source>
        <strain evidence="2 3">Wien I</strain>
    </source>
</reference>